<dbReference type="Gene3D" id="3.40.220.10">
    <property type="entry name" value="Leucine Aminopeptidase, subunit E, domain 1"/>
    <property type="match status" value="1"/>
</dbReference>
<accession>A0A0M8MZS7</accession>
<dbReference type="Pfam" id="PF01661">
    <property type="entry name" value="Macro"/>
    <property type="match status" value="1"/>
</dbReference>
<dbReference type="InterPro" id="IPR043472">
    <property type="entry name" value="Macro_dom-like"/>
</dbReference>
<dbReference type="STRING" id="150374.A0A0M8MZS7"/>
<dbReference type="PROSITE" id="PS51154">
    <property type="entry name" value="MACRO"/>
    <property type="match status" value="1"/>
</dbReference>
<dbReference type="AlphaFoldDB" id="A0A0M8MZS7"/>
<protein>
    <submittedName>
        <fullName evidence="2">Protein GDAP2-like protein</fullName>
    </submittedName>
</protein>
<dbReference type="SUPFAM" id="SSF52949">
    <property type="entry name" value="Macro domain-like"/>
    <property type="match status" value="1"/>
</dbReference>
<evidence type="ECO:0000313" key="2">
    <source>
        <dbReference type="EMBL" id="KOS22656.1"/>
    </source>
</evidence>
<sequence length="275" mass="28280">MADNQDIAPDAAVTIAAHNPSPATQPPILGIAALPTIQDLYTQQAVPVPAVPVPWALPSHEYNAFVALHRGPITRIAADVLVVPTPAVLPAHPAAGSSTAAAVHRAAGPELVDALAHSFDALTDPNPSPNLSSSSSSTPLSGFRLPAPFVIHTVGPSYMHANAPAALPPAKKRSAALDDLGRCYAHAFQLADRLAVQRGACTLAFAAIGTSSSAGGSGNGSGTGKRGFPSREAAWVACRSARTYLECMGPAPLYTRIAFVVSEDEDYAAYLQAIP</sequence>
<gene>
    <name evidence="2" type="ORF">ESCO_003644</name>
</gene>
<feature type="domain" description="Macro" evidence="1">
    <location>
        <begin position="53"/>
        <end position="275"/>
    </location>
</feature>
<keyword evidence="3" id="KW-1185">Reference proteome</keyword>
<dbReference type="PANTHER" id="PTHR11106:SF72">
    <property type="entry name" value="GANGLIOSIDE-INDUCED DIFFERENTIATION-ASSOCIATED PROTEIN 2"/>
    <property type="match status" value="1"/>
</dbReference>
<dbReference type="InterPro" id="IPR002589">
    <property type="entry name" value="Macro_dom"/>
</dbReference>
<proteinExistence type="predicted"/>
<comment type="caution">
    <text evidence="2">The sequence shown here is derived from an EMBL/GenBank/DDBJ whole genome shotgun (WGS) entry which is preliminary data.</text>
</comment>
<name>A0A0M8MZS7_ESCWE</name>
<evidence type="ECO:0000313" key="3">
    <source>
        <dbReference type="Proteomes" id="UP000053831"/>
    </source>
</evidence>
<dbReference type="Proteomes" id="UP000053831">
    <property type="component" value="Unassembled WGS sequence"/>
</dbReference>
<reference evidence="2 3" key="1">
    <citation type="submission" date="2015-07" db="EMBL/GenBank/DDBJ databases">
        <title>The genome of the fungus Escovopsis weberi, a specialized disease agent of ant agriculture.</title>
        <authorList>
            <person name="de Man T.J."/>
            <person name="Stajich J.E."/>
            <person name="Kubicek C.P."/>
            <person name="Chenthamara K."/>
            <person name="Atanasova L."/>
            <person name="Druzhinina I.S."/>
            <person name="Birnbaum S."/>
            <person name="Barribeau S.M."/>
            <person name="Teiling C."/>
            <person name="Suen G."/>
            <person name="Currie C."/>
            <person name="Gerardo N.M."/>
        </authorList>
    </citation>
    <scope>NUCLEOTIDE SEQUENCE [LARGE SCALE GENOMIC DNA]</scope>
</reference>
<evidence type="ECO:0000259" key="1">
    <source>
        <dbReference type="PROSITE" id="PS51154"/>
    </source>
</evidence>
<dbReference type="EMBL" id="LGSR01000002">
    <property type="protein sequence ID" value="KOS22656.1"/>
    <property type="molecule type" value="Genomic_DNA"/>
</dbReference>
<organism evidence="2 3">
    <name type="scientific">Escovopsis weberi</name>
    <dbReference type="NCBI Taxonomy" id="150374"/>
    <lineage>
        <taxon>Eukaryota</taxon>
        <taxon>Fungi</taxon>
        <taxon>Dikarya</taxon>
        <taxon>Ascomycota</taxon>
        <taxon>Pezizomycotina</taxon>
        <taxon>Sordariomycetes</taxon>
        <taxon>Hypocreomycetidae</taxon>
        <taxon>Hypocreales</taxon>
        <taxon>Hypocreaceae</taxon>
        <taxon>Escovopsis</taxon>
    </lineage>
</organism>
<dbReference type="OrthoDB" id="6077599at2759"/>
<dbReference type="PANTHER" id="PTHR11106">
    <property type="entry name" value="GANGLIOSIDE INDUCED DIFFERENTIATION ASSOCIATED PROTEIN 2-RELATED"/>
    <property type="match status" value="1"/>
</dbReference>